<evidence type="ECO:0000256" key="7">
    <source>
        <dbReference type="ARBA" id="ARBA00023136"/>
    </source>
</evidence>
<feature type="transmembrane region" description="Helical" evidence="8">
    <location>
        <begin position="56"/>
        <end position="76"/>
    </location>
</feature>
<name>A0A7W4JQB4_9PROT</name>
<keyword evidence="7 8" id="KW-0472">Membrane</keyword>
<feature type="transmembrane region" description="Helical" evidence="8">
    <location>
        <begin position="388"/>
        <end position="413"/>
    </location>
</feature>
<feature type="transmembrane region" description="Helical" evidence="8">
    <location>
        <begin position="327"/>
        <end position="344"/>
    </location>
</feature>
<reference evidence="9 10" key="1">
    <citation type="submission" date="2020-04" db="EMBL/GenBank/DDBJ databases">
        <title>Description of novel Gluconacetobacter.</title>
        <authorList>
            <person name="Sombolestani A."/>
        </authorList>
    </citation>
    <scope>NUCLEOTIDE SEQUENCE [LARGE SCALE GENOMIC DNA]</scope>
    <source>
        <strain evidence="9 10">LMG 21311</strain>
    </source>
</reference>
<evidence type="ECO:0000256" key="4">
    <source>
        <dbReference type="ARBA" id="ARBA00022692"/>
    </source>
</evidence>
<evidence type="ECO:0000313" key="9">
    <source>
        <dbReference type="EMBL" id="MBB2188946.1"/>
    </source>
</evidence>
<dbReference type="CDD" id="cd17346">
    <property type="entry name" value="MFS_DtpA_like"/>
    <property type="match status" value="1"/>
</dbReference>
<keyword evidence="4 8" id="KW-0812">Transmembrane</keyword>
<feature type="transmembrane region" description="Helical" evidence="8">
    <location>
        <begin position="30"/>
        <end position="49"/>
    </location>
</feature>
<feature type="transmembrane region" description="Helical" evidence="8">
    <location>
        <begin position="109"/>
        <end position="128"/>
    </location>
</feature>
<feature type="transmembrane region" description="Helical" evidence="8">
    <location>
        <begin position="272"/>
        <end position="289"/>
    </location>
</feature>
<evidence type="ECO:0000256" key="2">
    <source>
        <dbReference type="ARBA" id="ARBA00022448"/>
    </source>
</evidence>
<comment type="caution">
    <text evidence="9">The sequence shown here is derived from an EMBL/GenBank/DDBJ whole genome shotgun (WGS) entry which is preliminary data.</text>
</comment>
<feature type="transmembrane region" description="Helical" evidence="8">
    <location>
        <begin position="214"/>
        <end position="234"/>
    </location>
</feature>
<feature type="transmembrane region" description="Helical" evidence="8">
    <location>
        <begin position="425"/>
        <end position="444"/>
    </location>
</feature>
<dbReference type="RefSeq" id="WP_183118138.1">
    <property type="nucleotide sequence ID" value="NZ_JABEQF010000002.1"/>
</dbReference>
<keyword evidence="5" id="KW-0653">Protein transport</keyword>
<feature type="transmembrane region" description="Helical" evidence="8">
    <location>
        <begin position="301"/>
        <end position="321"/>
    </location>
</feature>
<organism evidence="9 10">
    <name type="scientific">Gluconacetobacter azotocaptans</name>
    <dbReference type="NCBI Taxonomy" id="142834"/>
    <lineage>
        <taxon>Bacteria</taxon>
        <taxon>Pseudomonadati</taxon>
        <taxon>Pseudomonadota</taxon>
        <taxon>Alphaproteobacteria</taxon>
        <taxon>Acetobacterales</taxon>
        <taxon>Acetobacteraceae</taxon>
        <taxon>Gluconacetobacter</taxon>
    </lineage>
</organism>
<accession>A0A7W4JQB4</accession>
<evidence type="ECO:0000313" key="10">
    <source>
        <dbReference type="Proteomes" id="UP000555756"/>
    </source>
</evidence>
<keyword evidence="6 8" id="KW-1133">Transmembrane helix</keyword>
<sequence length="502" mass="53059">MALSTSPSSRHTSRRASFAVVLAIELWERFGYYGMQAVLLLFMVQHLGVEDTQANLLMGAFAAMTYALPALGGWLGDRVLGSRRAMLLGAMTLTGGYALLALATTRHELLTFAMAIIATANGLFKPNAANLVRRIYHGDDAELDAAFTLYYMAVNVGSTVSTLLTPWLQDRFGPAAAFGACAAGVFLGLCFYALRRAHLASVGSVPDFRPVPMARYGAVLLGIAAAIGGLSLLLQHGPLARDAVWAAAALVLLCWTMMYLRAAPTDRPGLRLAYLLSLQGMSYFVFYQQMATSLTLFALRAVRGAFTLGGVTLFSMSAGQFQALNPIWIMLASPVLALLYHRLAQSGRDLSIAQKFTVGFGLVTVAFIIWWLAALAGGAGRVTPWVMVLAYGTLSLGELLVGGLGLAVIARYVPAPVSAFMMGSYFLAVGVAMYVGSMMANLAAAGGNAAASGAMAGAGLYAGLFLRLAEAAGGITVLFALLLPLARKWDRQHLVAHPLPGA</sequence>
<dbReference type="PANTHER" id="PTHR23517">
    <property type="entry name" value="RESISTANCE PROTEIN MDTM, PUTATIVE-RELATED-RELATED"/>
    <property type="match status" value="1"/>
</dbReference>
<dbReference type="EMBL" id="JABEQF010000002">
    <property type="protein sequence ID" value="MBB2188946.1"/>
    <property type="molecule type" value="Genomic_DNA"/>
</dbReference>
<evidence type="ECO:0000256" key="3">
    <source>
        <dbReference type="ARBA" id="ARBA00022475"/>
    </source>
</evidence>
<protein>
    <submittedName>
        <fullName evidence="9">MFS transporter</fullName>
    </submittedName>
</protein>
<dbReference type="InterPro" id="IPR050171">
    <property type="entry name" value="MFS_Transporters"/>
</dbReference>
<dbReference type="Pfam" id="PF00854">
    <property type="entry name" value="PTR2"/>
    <property type="match status" value="1"/>
</dbReference>
<feature type="transmembrane region" description="Helical" evidence="8">
    <location>
        <begin position="356"/>
        <end position="376"/>
    </location>
</feature>
<dbReference type="Gene3D" id="1.20.1250.20">
    <property type="entry name" value="MFS general substrate transporter like domains"/>
    <property type="match status" value="1"/>
</dbReference>
<keyword evidence="3" id="KW-1003">Cell membrane</keyword>
<dbReference type="GO" id="GO:0005886">
    <property type="term" value="C:plasma membrane"/>
    <property type="evidence" value="ECO:0007669"/>
    <property type="project" value="UniProtKB-SubCell"/>
</dbReference>
<feature type="transmembrane region" description="Helical" evidence="8">
    <location>
        <begin position="82"/>
        <end position="102"/>
    </location>
</feature>
<proteinExistence type="predicted"/>
<dbReference type="AlphaFoldDB" id="A0A7W4JQB4"/>
<dbReference type="GO" id="GO:0015833">
    <property type="term" value="P:peptide transport"/>
    <property type="evidence" value="ECO:0007669"/>
    <property type="project" value="UniProtKB-KW"/>
</dbReference>
<gene>
    <name evidence="9" type="ORF">HLH34_03070</name>
</gene>
<dbReference type="GO" id="GO:1904680">
    <property type="term" value="F:peptide transmembrane transporter activity"/>
    <property type="evidence" value="ECO:0007669"/>
    <property type="project" value="InterPro"/>
</dbReference>
<dbReference type="InterPro" id="IPR005279">
    <property type="entry name" value="Dipep/tripep_permease"/>
</dbReference>
<keyword evidence="10" id="KW-1185">Reference proteome</keyword>
<keyword evidence="2" id="KW-0813">Transport</keyword>
<dbReference type="SUPFAM" id="SSF103473">
    <property type="entry name" value="MFS general substrate transporter"/>
    <property type="match status" value="1"/>
</dbReference>
<feature type="transmembrane region" description="Helical" evidence="8">
    <location>
        <begin position="148"/>
        <end position="168"/>
    </location>
</feature>
<feature type="transmembrane region" description="Helical" evidence="8">
    <location>
        <begin position="243"/>
        <end position="260"/>
    </location>
</feature>
<keyword evidence="5" id="KW-0571">Peptide transport</keyword>
<comment type="subcellular location">
    <subcellularLocation>
        <location evidence="1">Cell membrane</location>
        <topology evidence="1">Multi-pass membrane protein</topology>
    </subcellularLocation>
</comment>
<feature type="transmembrane region" description="Helical" evidence="8">
    <location>
        <begin position="175"/>
        <end position="194"/>
    </location>
</feature>
<dbReference type="Proteomes" id="UP000555756">
    <property type="component" value="Unassembled WGS sequence"/>
</dbReference>
<evidence type="ECO:0000256" key="8">
    <source>
        <dbReference type="SAM" id="Phobius"/>
    </source>
</evidence>
<evidence type="ECO:0000256" key="5">
    <source>
        <dbReference type="ARBA" id="ARBA00022856"/>
    </source>
</evidence>
<dbReference type="NCBIfam" id="TIGR00924">
    <property type="entry name" value="yjdL_sub1_fam"/>
    <property type="match status" value="1"/>
</dbReference>
<dbReference type="InterPro" id="IPR036259">
    <property type="entry name" value="MFS_trans_sf"/>
</dbReference>
<dbReference type="InterPro" id="IPR000109">
    <property type="entry name" value="POT_fam"/>
</dbReference>
<feature type="transmembrane region" description="Helical" evidence="8">
    <location>
        <begin position="464"/>
        <end position="483"/>
    </location>
</feature>
<dbReference type="PANTHER" id="PTHR23517:SF15">
    <property type="entry name" value="PROTON-DEPENDENT OLIGOPEPTIDE FAMILY TRANSPORT PROTEIN"/>
    <property type="match status" value="1"/>
</dbReference>
<evidence type="ECO:0000256" key="1">
    <source>
        <dbReference type="ARBA" id="ARBA00004651"/>
    </source>
</evidence>
<evidence type="ECO:0000256" key="6">
    <source>
        <dbReference type="ARBA" id="ARBA00022989"/>
    </source>
</evidence>